<keyword evidence="1" id="KW-0472">Membrane</keyword>
<reference evidence="2" key="1">
    <citation type="journal article" date="2015" name="Nature">
        <title>Complex archaea that bridge the gap between prokaryotes and eukaryotes.</title>
        <authorList>
            <person name="Spang A."/>
            <person name="Saw J.H."/>
            <person name="Jorgensen S.L."/>
            <person name="Zaremba-Niedzwiedzka K."/>
            <person name="Martijn J."/>
            <person name="Lind A.E."/>
            <person name="van Eijk R."/>
            <person name="Schleper C."/>
            <person name="Guy L."/>
            <person name="Ettema T.J."/>
        </authorList>
    </citation>
    <scope>NUCLEOTIDE SEQUENCE</scope>
</reference>
<name>A0A0F9CJ31_9ZZZZ</name>
<keyword evidence="1" id="KW-1133">Transmembrane helix</keyword>
<gene>
    <name evidence="2" type="ORF">LCGC14_2660090</name>
</gene>
<feature type="transmembrane region" description="Helical" evidence="1">
    <location>
        <begin position="20"/>
        <end position="39"/>
    </location>
</feature>
<feature type="non-terminal residue" evidence="2">
    <location>
        <position position="1"/>
    </location>
</feature>
<sequence length="124" mass="14202">GFPPFGTDKPVDVWTNLQIMGMPAVIGGLGTGAIIMRFLRSQMLEVLLEEQRAEIHRYDEIDRMLVGRAGALPPELRRALLGIGNRRLLRLIFYKPLILMYRFVYLLRNRRSARKQFGSAAEES</sequence>
<accession>A0A0F9CJ31</accession>
<organism evidence="2">
    <name type="scientific">marine sediment metagenome</name>
    <dbReference type="NCBI Taxonomy" id="412755"/>
    <lineage>
        <taxon>unclassified sequences</taxon>
        <taxon>metagenomes</taxon>
        <taxon>ecological metagenomes</taxon>
    </lineage>
</organism>
<dbReference type="EMBL" id="LAZR01046362">
    <property type="protein sequence ID" value="KKK96706.1"/>
    <property type="molecule type" value="Genomic_DNA"/>
</dbReference>
<dbReference type="AlphaFoldDB" id="A0A0F9CJ31"/>
<feature type="transmembrane region" description="Helical" evidence="1">
    <location>
        <begin position="88"/>
        <end position="107"/>
    </location>
</feature>
<evidence type="ECO:0000256" key="1">
    <source>
        <dbReference type="SAM" id="Phobius"/>
    </source>
</evidence>
<protein>
    <submittedName>
        <fullName evidence="2">Uncharacterized protein</fullName>
    </submittedName>
</protein>
<evidence type="ECO:0000313" key="2">
    <source>
        <dbReference type="EMBL" id="KKK96706.1"/>
    </source>
</evidence>
<proteinExistence type="predicted"/>
<keyword evidence="1" id="KW-0812">Transmembrane</keyword>
<comment type="caution">
    <text evidence="2">The sequence shown here is derived from an EMBL/GenBank/DDBJ whole genome shotgun (WGS) entry which is preliminary data.</text>
</comment>